<dbReference type="Gene3D" id="3.40.50.1820">
    <property type="entry name" value="alpha/beta hydrolase"/>
    <property type="match status" value="1"/>
</dbReference>
<organism evidence="3 4">
    <name type="scientific">Kiloniella laminariae</name>
    <dbReference type="NCBI Taxonomy" id="454162"/>
    <lineage>
        <taxon>Bacteria</taxon>
        <taxon>Pseudomonadati</taxon>
        <taxon>Pseudomonadota</taxon>
        <taxon>Alphaproteobacteria</taxon>
        <taxon>Rhodospirillales</taxon>
        <taxon>Kiloniellaceae</taxon>
        <taxon>Kiloniella</taxon>
    </lineage>
</organism>
<sequence length="341" mass="38254">MEKLENRLRQGMSLAAKLLRAEKGLPLNIQMPTLGGKQFWLDEFVFAGWRIQSNLYSGHCRLLNPDDERLAWGSYENCEQAFGAIRKEQKILQPHLSGTGEKHLIVMVHGITRSGDTFDHMRKPFEALGYEVAAITYPSTRAFIVEHAQQLARLLGRRPDIERVSFVTHSMGGLVVRYLLARAKEWGLDLKLGRVVMIAPPNQGSAIAQWMRDHSYYRLIYGKSGQELVPQVVSQIPIPDCDVAVIAGGLSDGKGYNPLLPGDDDGIVSVEEARLTNCVDFIVMPGLHSIICRQQAIISATFNYIRQGQFEQGQLEPGQFESTPEYSGQLPGYRDESDRLR</sequence>
<accession>A0ABT4LK71</accession>
<dbReference type="Proteomes" id="UP001069802">
    <property type="component" value="Unassembled WGS sequence"/>
</dbReference>
<reference evidence="3" key="1">
    <citation type="submission" date="2022-12" db="EMBL/GenBank/DDBJ databases">
        <title>Bacterial isolates from different developmental stages of Nematostella vectensis.</title>
        <authorList>
            <person name="Fraune S."/>
        </authorList>
    </citation>
    <scope>NUCLEOTIDE SEQUENCE</scope>
    <source>
        <strain evidence="3">G21630-S1</strain>
    </source>
</reference>
<dbReference type="RefSeq" id="WP_269423644.1">
    <property type="nucleotide sequence ID" value="NZ_JAPWGY010000003.1"/>
</dbReference>
<proteinExistence type="predicted"/>
<keyword evidence="4" id="KW-1185">Reference proteome</keyword>
<gene>
    <name evidence="3" type="ORF">O4H49_11950</name>
</gene>
<feature type="region of interest" description="Disordered" evidence="1">
    <location>
        <begin position="315"/>
        <end position="341"/>
    </location>
</feature>
<evidence type="ECO:0000256" key="1">
    <source>
        <dbReference type="SAM" id="MobiDB-lite"/>
    </source>
</evidence>
<dbReference type="PANTHER" id="PTHR37946:SF1">
    <property type="entry name" value="SLL1969 PROTEIN"/>
    <property type="match status" value="1"/>
</dbReference>
<comment type="caution">
    <text evidence="3">The sequence shown here is derived from an EMBL/GenBank/DDBJ whole genome shotgun (WGS) entry which is preliminary data.</text>
</comment>
<dbReference type="InterPro" id="IPR007751">
    <property type="entry name" value="DUF676_lipase-like"/>
</dbReference>
<protein>
    <recommendedName>
        <fullName evidence="2">DUF676 domain-containing protein</fullName>
    </recommendedName>
</protein>
<dbReference type="EMBL" id="JAPWGY010000003">
    <property type="protein sequence ID" value="MCZ4281495.1"/>
    <property type="molecule type" value="Genomic_DNA"/>
</dbReference>
<feature type="domain" description="DUF676" evidence="2">
    <location>
        <begin position="101"/>
        <end position="185"/>
    </location>
</feature>
<evidence type="ECO:0000313" key="4">
    <source>
        <dbReference type="Proteomes" id="UP001069802"/>
    </source>
</evidence>
<dbReference type="InterPro" id="IPR029058">
    <property type="entry name" value="AB_hydrolase_fold"/>
</dbReference>
<dbReference type="SUPFAM" id="SSF53474">
    <property type="entry name" value="alpha/beta-Hydrolases"/>
    <property type="match status" value="1"/>
</dbReference>
<evidence type="ECO:0000313" key="3">
    <source>
        <dbReference type="EMBL" id="MCZ4281495.1"/>
    </source>
</evidence>
<dbReference type="PANTHER" id="PTHR37946">
    <property type="entry name" value="SLL1969 PROTEIN"/>
    <property type="match status" value="1"/>
</dbReference>
<dbReference type="Pfam" id="PF05057">
    <property type="entry name" value="DUF676"/>
    <property type="match status" value="1"/>
</dbReference>
<evidence type="ECO:0000259" key="2">
    <source>
        <dbReference type="Pfam" id="PF05057"/>
    </source>
</evidence>
<name>A0ABT4LK71_9PROT</name>